<protein>
    <submittedName>
        <fullName evidence="2">Protein TIC 214</fullName>
    </submittedName>
</protein>
<proteinExistence type="predicted"/>
<evidence type="ECO:0000313" key="3">
    <source>
        <dbReference type="Proteomes" id="UP000762676"/>
    </source>
</evidence>
<comment type="caution">
    <text evidence="2">The sequence shown here is derived from an EMBL/GenBank/DDBJ whole genome shotgun (WGS) entry which is preliminary data.</text>
</comment>
<accession>A0AAV4EYQ3</accession>
<dbReference type="EMBL" id="BMAT01011069">
    <property type="protein sequence ID" value="GFR66179.1"/>
    <property type="molecule type" value="Genomic_DNA"/>
</dbReference>
<keyword evidence="3" id="KW-1185">Reference proteome</keyword>
<name>A0AAV4EYQ3_9GAST</name>
<evidence type="ECO:0000313" key="2">
    <source>
        <dbReference type="EMBL" id="GFR66179.1"/>
    </source>
</evidence>
<feature type="region of interest" description="Disordered" evidence="1">
    <location>
        <begin position="77"/>
        <end position="157"/>
    </location>
</feature>
<dbReference type="Proteomes" id="UP000762676">
    <property type="component" value="Unassembled WGS sequence"/>
</dbReference>
<organism evidence="2 3">
    <name type="scientific">Elysia marginata</name>
    <dbReference type="NCBI Taxonomy" id="1093978"/>
    <lineage>
        <taxon>Eukaryota</taxon>
        <taxon>Metazoa</taxon>
        <taxon>Spiralia</taxon>
        <taxon>Lophotrochozoa</taxon>
        <taxon>Mollusca</taxon>
        <taxon>Gastropoda</taxon>
        <taxon>Heterobranchia</taxon>
        <taxon>Euthyneura</taxon>
        <taxon>Panpulmonata</taxon>
        <taxon>Sacoglossa</taxon>
        <taxon>Placobranchoidea</taxon>
        <taxon>Plakobranchidae</taxon>
        <taxon>Elysia</taxon>
    </lineage>
</organism>
<dbReference type="AlphaFoldDB" id="A0AAV4EYQ3"/>
<sequence>MSWRHRSCQVFTCCGLRLEASTPNRVWSRSSQSNLAKITCTTVKFFHTPTSELVEMTCIQPLAPVYLQVGKDLSEPDLKKSKLDSKHRTKDEKDARDKEREKEKARRDRKEKEDKEAQRQKEKAERDKKEKALLSSKQENEVMMVSDDDEGSSSQLDAGDFALEMGITCVVCK</sequence>
<evidence type="ECO:0000256" key="1">
    <source>
        <dbReference type="SAM" id="MobiDB-lite"/>
    </source>
</evidence>
<reference evidence="2 3" key="1">
    <citation type="journal article" date="2021" name="Elife">
        <title>Chloroplast acquisition without the gene transfer in kleptoplastic sea slugs, Plakobranchus ocellatus.</title>
        <authorList>
            <person name="Maeda T."/>
            <person name="Takahashi S."/>
            <person name="Yoshida T."/>
            <person name="Shimamura S."/>
            <person name="Takaki Y."/>
            <person name="Nagai Y."/>
            <person name="Toyoda A."/>
            <person name="Suzuki Y."/>
            <person name="Arimoto A."/>
            <person name="Ishii H."/>
            <person name="Satoh N."/>
            <person name="Nishiyama T."/>
            <person name="Hasebe M."/>
            <person name="Maruyama T."/>
            <person name="Minagawa J."/>
            <person name="Obokata J."/>
            <person name="Shigenobu S."/>
        </authorList>
    </citation>
    <scope>NUCLEOTIDE SEQUENCE [LARGE SCALE GENOMIC DNA]</scope>
</reference>
<feature type="compositionally biased region" description="Basic and acidic residues" evidence="1">
    <location>
        <begin position="77"/>
        <end position="132"/>
    </location>
</feature>
<gene>
    <name evidence="2" type="ORF">ElyMa_005552300</name>
</gene>